<dbReference type="Gene3D" id="1.10.760.10">
    <property type="entry name" value="Cytochrome c-like domain"/>
    <property type="match status" value="2"/>
</dbReference>
<keyword evidence="6" id="KW-0408">Iron</keyword>
<keyword evidence="4" id="KW-0732">Signal</keyword>
<evidence type="ECO:0000256" key="6">
    <source>
        <dbReference type="ARBA" id="ARBA00023004"/>
    </source>
</evidence>
<proteinExistence type="predicted"/>
<gene>
    <name evidence="8" type="ORF">CARN7_0808</name>
</gene>
<dbReference type="SUPFAM" id="SSF46626">
    <property type="entry name" value="Cytochrome c"/>
    <property type="match status" value="2"/>
</dbReference>
<dbReference type="InterPro" id="IPR036909">
    <property type="entry name" value="Cyt_c-like_dom_sf"/>
</dbReference>
<dbReference type="GO" id="GO:0030313">
    <property type="term" value="C:cell envelope"/>
    <property type="evidence" value="ECO:0007669"/>
    <property type="project" value="UniProtKB-SubCell"/>
</dbReference>
<comment type="caution">
    <text evidence="8">The sequence shown here is derived from an EMBL/GenBank/DDBJ whole genome shotgun (WGS) entry which is preliminary data.</text>
</comment>
<dbReference type="PANTHER" id="PTHR30600:SF10">
    <property type="entry name" value="BLL6722 PROTEIN"/>
    <property type="match status" value="1"/>
</dbReference>
<evidence type="ECO:0000256" key="3">
    <source>
        <dbReference type="ARBA" id="ARBA00022723"/>
    </source>
</evidence>
<evidence type="ECO:0000256" key="4">
    <source>
        <dbReference type="ARBA" id="ARBA00022729"/>
    </source>
</evidence>
<keyword evidence="8" id="KW-0575">Peroxidase</keyword>
<dbReference type="Pfam" id="PF03150">
    <property type="entry name" value="CCP_MauG"/>
    <property type="match status" value="1"/>
</dbReference>
<comment type="subcellular location">
    <subcellularLocation>
        <location evidence="1">Cell envelope</location>
    </subcellularLocation>
</comment>
<dbReference type="GO" id="GO:0020037">
    <property type="term" value="F:heme binding"/>
    <property type="evidence" value="ECO:0007669"/>
    <property type="project" value="InterPro"/>
</dbReference>
<dbReference type="EMBL" id="CABR01000066">
    <property type="protein sequence ID" value="CBI10051.1"/>
    <property type="molecule type" value="Genomic_DNA"/>
</dbReference>
<dbReference type="InterPro" id="IPR004852">
    <property type="entry name" value="Di-haem_cyt_c_peroxidsae"/>
</dbReference>
<protein>
    <submittedName>
        <fullName evidence="8">Putative Cytochrome-c peroxidase</fullName>
        <ecNumber evidence="8">1.11.1.5</ecNumber>
    </submittedName>
</protein>
<feature type="domain" description="Cytochrome c" evidence="7">
    <location>
        <begin position="123"/>
        <end position="300"/>
    </location>
</feature>
<dbReference type="InterPro" id="IPR051395">
    <property type="entry name" value="Cytochrome_c_Peroxidase/MauG"/>
</dbReference>
<dbReference type="EC" id="1.11.1.5" evidence="8"/>
<accession>E6QS29</accession>
<dbReference type="AlphaFoldDB" id="E6QS29"/>
<dbReference type="GO" id="GO:0009055">
    <property type="term" value="F:electron transfer activity"/>
    <property type="evidence" value="ECO:0007669"/>
    <property type="project" value="InterPro"/>
</dbReference>
<organism evidence="8">
    <name type="scientific">mine drainage metagenome</name>
    <dbReference type="NCBI Taxonomy" id="410659"/>
    <lineage>
        <taxon>unclassified sequences</taxon>
        <taxon>metagenomes</taxon>
        <taxon>ecological metagenomes</taxon>
    </lineage>
</organism>
<dbReference type="InterPro" id="IPR009056">
    <property type="entry name" value="Cyt_c-like_dom"/>
</dbReference>
<keyword evidence="3" id="KW-0479">Metal-binding</keyword>
<dbReference type="GO" id="GO:0004130">
    <property type="term" value="F:cytochrome-c peroxidase activity"/>
    <property type="evidence" value="ECO:0007669"/>
    <property type="project" value="UniProtKB-EC"/>
</dbReference>
<dbReference type="PROSITE" id="PS51007">
    <property type="entry name" value="CYTC"/>
    <property type="match status" value="1"/>
</dbReference>
<reference evidence="8" key="1">
    <citation type="submission" date="2009-10" db="EMBL/GenBank/DDBJ databases">
        <title>Diversity of trophic interactions inside an arsenic-rich microbial ecosystem.</title>
        <authorList>
            <person name="Bertin P.N."/>
            <person name="Heinrich-Salmeron A."/>
            <person name="Pelletier E."/>
            <person name="Goulhen-Chollet F."/>
            <person name="Arsene-Ploetze F."/>
            <person name="Gallien S."/>
            <person name="Calteau A."/>
            <person name="Vallenet D."/>
            <person name="Casiot C."/>
            <person name="Chane-Woon-Ming B."/>
            <person name="Giloteaux L."/>
            <person name="Barakat M."/>
            <person name="Bonnefoy V."/>
            <person name="Bruneel O."/>
            <person name="Chandler M."/>
            <person name="Cleiss J."/>
            <person name="Duran R."/>
            <person name="Elbaz-Poulichet F."/>
            <person name="Fonknechten N."/>
            <person name="Lauga B."/>
            <person name="Mornico D."/>
            <person name="Ortet P."/>
            <person name="Schaeffer C."/>
            <person name="Siguier P."/>
            <person name="Alexander Thil Smith A."/>
            <person name="Van Dorsselaer A."/>
            <person name="Weissenbach J."/>
            <person name="Medigue C."/>
            <person name="Le Paslier D."/>
        </authorList>
    </citation>
    <scope>NUCLEOTIDE SEQUENCE</scope>
</reference>
<sequence length="308" mass="34361">MVPKGGLFWDGRVNTLQQQADGPLFNPLEMDAGSPGTIVAKLEHAPYAEMDAGSPGTIVAKLEHAPYAHDFIQLFGPRVFNEPTLAVSESLFAISRFQIEDPGFRPFTSKYDAWLQGHARFTPSELRGYLAFNDVHKGNCAACHLDQVTRDGLPPLFTDMQFEALGVPRNPALPANHHSGDFDLGLCGPYRTDLKAQTQYCGMFLTPTLRNVATRHVFFHNGVYHTLSQVLDFYAFRDARPQKIYPVGSGGRVEKYNDIPLKQHSNVDVSDPPLNRKLGETPAMNMQDRRDIIAFLQTLNDGYSPVKR</sequence>
<evidence type="ECO:0000259" key="7">
    <source>
        <dbReference type="PROSITE" id="PS51007"/>
    </source>
</evidence>
<keyword evidence="5 8" id="KW-0560">Oxidoreductase</keyword>
<dbReference type="PANTHER" id="PTHR30600">
    <property type="entry name" value="CYTOCHROME C PEROXIDASE-RELATED"/>
    <property type="match status" value="1"/>
</dbReference>
<evidence type="ECO:0000256" key="5">
    <source>
        <dbReference type="ARBA" id="ARBA00023002"/>
    </source>
</evidence>
<evidence type="ECO:0000256" key="1">
    <source>
        <dbReference type="ARBA" id="ARBA00004196"/>
    </source>
</evidence>
<name>E6QS29_9ZZZZ</name>
<evidence type="ECO:0000256" key="2">
    <source>
        <dbReference type="ARBA" id="ARBA00022617"/>
    </source>
</evidence>
<evidence type="ECO:0000313" key="8">
    <source>
        <dbReference type="EMBL" id="CBI10051.1"/>
    </source>
</evidence>
<keyword evidence="2" id="KW-0349">Heme</keyword>
<dbReference type="GO" id="GO:0046872">
    <property type="term" value="F:metal ion binding"/>
    <property type="evidence" value="ECO:0007669"/>
    <property type="project" value="UniProtKB-KW"/>
</dbReference>